<accession>A0A974BT20</accession>
<dbReference type="Proteomes" id="UP000694892">
    <property type="component" value="Chromosome 9_10S"/>
</dbReference>
<evidence type="ECO:0000313" key="2">
    <source>
        <dbReference type="Proteomes" id="UP000694892"/>
    </source>
</evidence>
<dbReference type="EMBL" id="CM004483">
    <property type="protein sequence ID" value="OCT60096.1"/>
    <property type="molecule type" value="Genomic_DNA"/>
</dbReference>
<gene>
    <name evidence="1" type="ORF">XELAEV_18046116mg</name>
</gene>
<dbReference type="AlphaFoldDB" id="A0A974BT20"/>
<evidence type="ECO:0000313" key="1">
    <source>
        <dbReference type="EMBL" id="OCT60096.1"/>
    </source>
</evidence>
<reference evidence="2" key="1">
    <citation type="journal article" date="2016" name="Nature">
        <title>Genome evolution in the allotetraploid frog Xenopus laevis.</title>
        <authorList>
            <person name="Session A.M."/>
            <person name="Uno Y."/>
            <person name="Kwon T."/>
            <person name="Chapman J.A."/>
            <person name="Toyoda A."/>
            <person name="Takahashi S."/>
            <person name="Fukui A."/>
            <person name="Hikosaka A."/>
            <person name="Suzuki A."/>
            <person name="Kondo M."/>
            <person name="van Heeringen S.J."/>
            <person name="Quigley I."/>
            <person name="Heinz S."/>
            <person name="Ogino H."/>
            <person name="Ochi H."/>
            <person name="Hellsten U."/>
            <person name="Lyons J.B."/>
            <person name="Simakov O."/>
            <person name="Putnam N."/>
            <person name="Stites J."/>
            <person name="Kuroki Y."/>
            <person name="Tanaka T."/>
            <person name="Michiue T."/>
            <person name="Watanabe M."/>
            <person name="Bogdanovic O."/>
            <person name="Lister R."/>
            <person name="Georgiou G."/>
            <person name="Paranjpe S.S."/>
            <person name="van Kruijsbergen I."/>
            <person name="Shu S."/>
            <person name="Carlson J."/>
            <person name="Kinoshita T."/>
            <person name="Ohta Y."/>
            <person name="Mawaribuchi S."/>
            <person name="Jenkins J."/>
            <person name="Grimwood J."/>
            <person name="Schmutz J."/>
            <person name="Mitros T."/>
            <person name="Mozaffari S.V."/>
            <person name="Suzuki Y."/>
            <person name="Haramoto Y."/>
            <person name="Yamamoto T.S."/>
            <person name="Takagi C."/>
            <person name="Heald R."/>
            <person name="Miller K."/>
            <person name="Haudenschild C."/>
            <person name="Kitzman J."/>
            <person name="Nakayama T."/>
            <person name="Izutsu Y."/>
            <person name="Robert J."/>
            <person name="Fortriede J."/>
            <person name="Burns K."/>
            <person name="Lotay V."/>
            <person name="Karimi K."/>
            <person name="Yasuoka Y."/>
            <person name="Dichmann D.S."/>
            <person name="Flajnik M.F."/>
            <person name="Houston D.W."/>
            <person name="Shendure J."/>
            <person name="DuPasquier L."/>
            <person name="Vize P.D."/>
            <person name="Zorn A.M."/>
            <person name="Ito M."/>
            <person name="Marcotte E.M."/>
            <person name="Wallingford J.B."/>
            <person name="Ito Y."/>
            <person name="Asashima M."/>
            <person name="Ueno N."/>
            <person name="Matsuda Y."/>
            <person name="Veenstra G.J."/>
            <person name="Fujiyama A."/>
            <person name="Harland R.M."/>
            <person name="Taira M."/>
            <person name="Rokhsar D.S."/>
        </authorList>
    </citation>
    <scope>NUCLEOTIDE SEQUENCE [LARGE SCALE GENOMIC DNA]</scope>
    <source>
        <strain evidence="2">J</strain>
    </source>
</reference>
<name>A0A974BT20_XENLA</name>
<proteinExistence type="predicted"/>
<sequence>MYRLPRCFRSCGRSLADSFEGHAFLLCPAAAAEGQSVIYEKERSRFNYFSSLNPTARKKMQKKRLRQLQNLLLREELAYLLLFVAHTNQCRYSIDPSPRHCHIVITSLYLPFKGGHSTVELFNWS</sequence>
<protein>
    <submittedName>
        <fullName evidence="1">Uncharacterized protein</fullName>
    </submittedName>
</protein>
<organism evidence="1 2">
    <name type="scientific">Xenopus laevis</name>
    <name type="common">African clawed frog</name>
    <dbReference type="NCBI Taxonomy" id="8355"/>
    <lineage>
        <taxon>Eukaryota</taxon>
        <taxon>Metazoa</taxon>
        <taxon>Chordata</taxon>
        <taxon>Craniata</taxon>
        <taxon>Vertebrata</taxon>
        <taxon>Euteleostomi</taxon>
        <taxon>Amphibia</taxon>
        <taxon>Batrachia</taxon>
        <taxon>Anura</taxon>
        <taxon>Pipoidea</taxon>
        <taxon>Pipidae</taxon>
        <taxon>Xenopodinae</taxon>
        <taxon>Xenopus</taxon>
        <taxon>Xenopus</taxon>
    </lineage>
</organism>